<comment type="subcellular location">
    <subcellularLocation>
        <location evidence="1">Cytoplasm</location>
    </subcellularLocation>
</comment>
<accession>A0A3M2L1L0</accession>
<dbReference type="OrthoDB" id="4561761at2"/>
<proteinExistence type="inferred from homology"/>
<keyword evidence="6" id="KW-1185">Reference proteome</keyword>
<keyword evidence="4" id="KW-0143">Chaperone</keyword>
<evidence type="ECO:0000256" key="3">
    <source>
        <dbReference type="ARBA" id="ARBA00022490"/>
    </source>
</evidence>
<sequence>MKWVLAPAEFARVWTIETGMQRQPYPMNVAAAELPADLPATDGPRRHTRFADPELSAALALCSRPDSTVATVYGERRRTGTPERILAVGSVVGRNAAVLVANTDAVHVIGCQAKELASTLVEIIGSAPAGQHATMRQHQDSLLDPDVPVPDSGDRFRRLLRAPVDTRGVVTVTVAPGHPTTQTTSHRTWLDVRGDGRYLLTTAAAFTLAPVADQDFADHLDLLLGIR</sequence>
<reference evidence="5 6" key="1">
    <citation type="submission" date="2018-10" db="EMBL/GenBank/DDBJ databases">
        <title>Isolation from cow dung.</title>
        <authorList>
            <person name="Ling L."/>
        </authorList>
    </citation>
    <scope>NUCLEOTIDE SEQUENCE [LARGE SCALE GENOMIC DNA]</scope>
    <source>
        <strain evidence="5 6">NEAU-LL90</strain>
    </source>
</reference>
<dbReference type="Proteomes" id="UP000279275">
    <property type="component" value="Unassembled WGS sequence"/>
</dbReference>
<evidence type="ECO:0000313" key="5">
    <source>
        <dbReference type="EMBL" id="RMI30826.1"/>
    </source>
</evidence>
<dbReference type="AlphaFoldDB" id="A0A3M2L1L0"/>
<name>A0A3M2L1L0_9NOCA</name>
<dbReference type="RefSeq" id="WP_122189494.1">
    <property type="nucleotide sequence ID" value="NZ_RFFH01000008.1"/>
</dbReference>
<evidence type="ECO:0000256" key="4">
    <source>
        <dbReference type="ARBA" id="ARBA00023186"/>
    </source>
</evidence>
<gene>
    <name evidence="5" type="ORF">EBN03_19405</name>
</gene>
<evidence type="ECO:0000256" key="2">
    <source>
        <dbReference type="ARBA" id="ARBA00006411"/>
    </source>
</evidence>
<protein>
    <submittedName>
        <fullName evidence="5">ESX secretion-associated protein EspG</fullName>
    </submittedName>
</protein>
<dbReference type="EMBL" id="RFFH01000008">
    <property type="protein sequence ID" value="RMI30826.1"/>
    <property type="molecule type" value="Genomic_DNA"/>
</dbReference>
<comment type="caution">
    <text evidence="5">The sequence shown here is derived from an EMBL/GenBank/DDBJ whole genome shotgun (WGS) entry which is preliminary data.</text>
</comment>
<evidence type="ECO:0000313" key="6">
    <source>
        <dbReference type="Proteomes" id="UP000279275"/>
    </source>
</evidence>
<keyword evidence="3" id="KW-0963">Cytoplasm</keyword>
<dbReference type="Pfam" id="PF14011">
    <property type="entry name" value="ESX-1_EspG"/>
    <property type="match status" value="1"/>
</dbReference>
<dbReference type="InterPro" id="IPR025734">
    <property type="entry name" value="EspG"/>
</dbReference>
<evidence type="ECO:0000256" key="1">
    <source>
        <dbReference type="ARBA" id="ARBA00004496"/>
    </source>
</evidence>
<comment type="similarity">
    <text evidence="2">Belongs to the EspG family.</text>
</comment>
<organism evidence="5 6">
    <name type="scientific">Nocardia stercoris</name>
    <dbReference type="NCBI Taxonomy" id="2483361"/>
    <lineage>
        <taxon>Bacteria</taxon>
        <taxon>Bacillati</taxon>
        <taxon>Actinomycetota</taxon>
        <taxon>Actinomycetes</taxon>
        <taxon>Mycobacteriales</taxon>
        <taxon>Nocardiaceae</taxon>
        <taxon>Nocardia</taxon>
    </lineage>
</organism>